<evidence type="ECO:0000313" key="7">
    <source>
        <dbReference type="EMBL" id="CAL1138577.1"/>
    </source>
</evidence>
<dbReference type="AlphaFoldDB" id="A0A9P1C485"/>
<proteinExistence type="inferred from homology"/>
<keyword evidence="9" id="KW-1185">Reference proteome</keyword>
<name>A0A9P1C485_9DINO</name>
<feature type="domain" description="NADP-dependent oxidoreductase" evidence="5">
    <location>
        <begin position="62"/>
        <end position="315"/>
    </location>
</feature>
<evidence type="ECO:0000256" key="3">
    <source>
        <dbReference type="ARBA" id="ARBA00023002"/>
    </source>
</evidence>
<dbReference type="PRINTS" id="PR00069">
    <property type="entry name" value="ALDKETRDTASE"/>
</dbReference>
<dbReference type="GO" id="GO:0016616">
    <property type="term" value="F:oxidoreductase activity, acting on the CH-OH group of donors, NAD or NADP as acceptor"/>
    <property type="evidence" value="ECO:0007669"/>
    <property type="project" value="UniProtKB-ARBA"/>
</dbReference>
<protein>
    <submittedName>
        <fullName evidence="8">NADP-dependent D-sorbitol-6-phosphate dehydrogenase (Aldose-6-phosphate reductase [NADPH] ) (NADP-S6PDH)</fullName>
    </submittedName>
</protein>
<dbReference type="Gene3D" id="3.20.20.100">
    <property type="entry name" value="NADP-dependent oxidoreductase domain"/>
    <property type="match status" value="1"/>
</dbReference>
<sequence>MARRFGLCGVGLIGLLSWLGFTSLAATPTPPSLPRRVVVAAPAALISGGKLPLTVGLGTCLVSDKDVTRQVTTALECGYRVIDTAQRYGNEEGIGRALSAAFAEGRVKRDEVFVTTKVWPANYGYKKTIESVKESAKKLGLESIDLVLPHWPGIGTEIELAQQNAILRQQTWKALEDLQRDGLVKQIGVSNYNERHLGELLDYAQIRPMASQFEIHPFNTREKLVQMCQDLGIRVNGYSPLGGKGNPNQVTDQLLQMPFLEEMASVYGKTPAQLILRWHLQRDTTPIPKASSKARLAENIDVFNFQLSDADMKEILVQIVQSKSRLKSFMILSAHQLQLNSMRLRLLKERRSHQLADTRATLAGLQVLGAHLPFGVAPCATTSELSALSFCAWHLTAMSAMSGDRGQGKATLSVGSVGTKPSARGKSRVERSGAKALQLSCRIARRMALQCLAAWREFRAQLARPASQRARSSRLKESPNAKVIQKESAPDAKESRWLLLQAFLNWRCVSVTLLCERRVQQEAKAAASECAALQLQVDHWRHQCKEASERPVTAPSAVTSSHVLLAWRFVSESQRALRAQRSVAKVFTAWTVVIREIAEPRICRNSRHTDLIVDTRAECERDLKCSGKALTPDAKETAVLRLILLALQLNAQAYRAEREGFFRQSHGEPSPKVLVGPKMGAPDLKDVFLAWHSCQEHRASDEEMCSYNAKETWQTWQTWQTWDS</sequence>
<evidence type="ECO:0000259" key="5">
    <source>
        <dbReference type="Pfam" id="PF00248"/>
    </source>
</evidence>
<dbReference type="InterPro" id="IPR020471">
    <property type="entry name" value="AKR"/>
</dbReference>
<keyword evidence="4" id="KW-0732">Signal</keyword>
<gene>
    <name evidence="6" type="ORF">C1SCF055_LOCUS12678</name>
</gene>
<dbReference type="Pfam" id="PF00248">
    <property type="entry name" value="Aldo_ket_red"/>
    <property type="match status" value="1"/>
</dbReference>
<feature type="signal peptide" evidence="4">
    <location>
        <begin position="1"/>
        <end position="26"/>
    </location>
</feature>
<dbReference type="InterPro" id="IPR018170">
    <property type="entry name" value="Aldo/ket_reductase_CS"/>
</dbReference>
<dbReference type="OrthoDB" id="416253at2759"/>
<dbReference type="EMBL" id="CAMXCT010000968">
    <property type="protein sequence ID" value="CAI3985202.1"/>
    <property type="molecule type" value="Genomic_DNA"/>
</dbReference>
<dbReference type="EMBL" id="CAMXCT020000968">
    <property type="protein sequence ID" value="CAL1138577.1"/>
    <property type="molecule type" value="Genomic_DNA"/>
</dbReference>
<evidence type="ECO:0000256" key="2">
    <source>
        <dbReference type="ARBA" id="ARBA00022857"/>
    </source>
</evidence>
<reference evidence="6" key="1">
    <citation type="submission" date="2022-10" db="EMBL/GenBank/DDBJ databases">
        <authorList>
            <person name="Chen Y."/>
            <person name="Dougan E. K."/>
            <person name="Chan C."/>
            <person name="Rhodes N."/>
            <person name="Thang M."/>
        </authorList>
    </citation>
    <scope>NUCLEOTIDE SEQUENCE</scope>
</reference>
<dbReference type="SUPFAM" id="SSF51430">
    <property type="entry name" value="NAD(P)-linked oxidoreductase"/>
    <property type="match status" value="1"/>
</dbReference>
<feature type="chain" id="PRO_5043270102" evidence="4">
    <location>
        <begin position="27"/>
        <end position="724"/>
    </location>
</feature>
<reference evidence="7" key="2">
    <citation type="submission" date="2024-04" db="EMBL/GenBank/DDBJ databases">
        <authorList>
            <person name="Chen Y."/>
            <person name="Shah S."/>
            <person name="Dougan E. K."/>
            <person name="Thang M."/>
            <person name="Chan C."/>
        </authorList>
    </citation>
    <scope>NUCLEOTIDE SEQUENCE [LARGE SCALE GENOMIC DNA]</scope>
</reference>
<dbReference type="InterPro" id="IPR036812">
    <property type="entry name" value="NAD(P)_OxRdtase_dom_sf"/>
</dbReference>
<dbReference type="EMBL" id="CAMXCT030000968">
    <property type="protein sequence ID" value="CAL4772514.1"/>
    <property type="molecule type" value="Genomic_DNA"/>
</dbReference>
<keyword evidence="3" id="KW-0560">Oxidoreductase</keyword>
<comment type="similarity">
    <text evidence="1">Belongs to the aldo/keto reductase family.</text>
</comment>
<evidence type="ECO:0000256" key="4">
    <source>
        <dbReference type="SAM" id="SignalP"/>
    </source>
</evidence>
<evidence type="ECO:0000256" key="1">
    <source>
        <dbReference type="ARBA" id="ARBA00007905"/>
    </source>
</evidence>
<evidence type="ECO:0000313" key="9">
    <source>
        <dbReference type="Proteomes" id="UP001152797"/>
    </source>
</evidence>
<dbReference type="CDD" id="cd19071">
    <property type="entry name" value="AKR_AKR1-5-like"/>
    <property type="match status" value="1"/>
</dbReference>
<dbReference type="PANTHER" id="PTHR43827:SF3">
    <property type="entry name" value="NADP-DEPENDENT OXIDOREDUCTASE DOMAIN-CONTAINING PROTEIN"/>
    <property type="match status" value="1"/>
</dbReference>
<dbReference type="PROSITE" id="PS00062">
    <property type="entry name" value="ALDOKETO_REDUCTASE_2"/>
    <property type="match status" value="1"/>
</dbReference>
<accession>A0A9P1C485</accession>
<dbReference type="PANTHER" id="PTHR43827">
    <property type="entry name" value="2,5-DIKETO-D-GLUCONIC ACID REDUCTASE"/>
    <property type="match status" value="1"/>
</dbReference>
<dbReference type="Proteomes" id="UP001152797">
    <property type="component" value="Unassembled WGS sequence"/>
</dbReference>
<keyword evidence="2" id="KW-0521">NADP</keyword>
<dbReference type="FunFam" id="3.20.20.100:FF:000002">
    <property type="entry name" value="2,5-diketo-D-gluconic acid reductase A"/>
    <property type="match status" value="1"/>
</dbReference>
<dbReference type="InterPro" id="IPR023210">
    <property type="entry name" value="NADP_OxRdtase_dom"/>
</dbReference>
<comment type="caution">
    <text evidence="6">The sequence shown here is derived from an EMBL/GenBank/DDBJ whole genome shotgun (WGS) entry which is preliminary data.</text>
</comment>
<evidence type="ECO:0000313" key="8">
    <source>
        <dbReference type="EMBL" id="CAL4772514.1"/>
    </source>
</evidence>
<evidence type="ECO:0000313" key="6">
    <source>
        <dbReference type="EMBL" id="CAI3985202.1"/>
    </source>
</evidence>
<organism evidence="6">
    <name type="scientific">Cladocopium goreaui</name>
    <dbReference type="NCBI Taxonomy" id="2562237"/>
    <lineage>
        <taxon>Eukaryota</taxon>
        <taxon>Sar</taxon>
        <taxon>Alveolata</taxon>
        <taxon>Dinophyceae</taxon>
        <taxon>Suessiales</taxon>
        <taxon>Symbiodiniaceae</taxon>
        <taxon>Cladocopium</taxon>
    </lineage>
</organism>